<evidence type="ECO:0000256" key="3">
    <source>
        <dbReference type="SAM" id="SignalP"/>
    </source>
</evidence>
<dbReference type="AlphaFoldDB" id="L7MC35"/>
<feature type="signal peptide" evidence="3">
    <location>
        <begin position="1"/>
        <end position="27"/>
    </location>
</feature>
<feature type="chain" id="PRO_5003981233" evidence="3">
    <location>
        <begin position="28"/>
        <end position="132"/>
    </location>
</feature>
<reference evidence="5" key="1">
    <citation type="submission" date="2012-11" db="EMBL/GenBank/DDBJ databases">
        <authorList>
            <person name="Lucero-Rivera Y.E."/>
            <person name="Tovar-Ramirez D."/>
        </authorList>
    </citation>
    <scope>NUCLEOTIDE SEQUENCE</scope>
    <source>
        <tissue evidence="5">Salivary gland</tissue>
    </source>
</reference>
<dbReference type="Pfam" id="PF15430">
    <property type="entry name" value="SVWC"/>
    <property type="match status" value="1"/>
</dbReference>
<keyword evidence="2" id="KW-0964">Secreted</keyword>
<sequence length="132" mass="14738">MKPWLKETTTYYITMVLFLTLLPFCMADGSGDVVARPLGKIEIPVLVKENKCVVSYDTKLADGQTKKPKDLCVGVTCKTAKKKLEIDYCDNPGLLQSWCPISEINRLDEFPWCCPAVKCASPSSSQRTTRLT</sequence>
<accession>L7MC35</accession>
<name>L7MC35_RHIPC</name>
<organism evidence="5">
    <name type="scientific">Rhipicephalus pulchellus</name>
    <name type="common">Yellow backed tick</name>
    <name type="synonym">Dermacentor pulchellus</name>
    <dbReference type="NCBI Taxonomy" id="72859"/>
    <lineage>
        <taxon>Eukaryota</taxon>
        <taxon>Metazoa</taxon>
        <taxon>Ecdysozoa</taxon>
        <taxon>Arthropoda</taxon>
        <taxon>Chelicerata</taxon>
        <taxon>Arachnida</taxon>
        <taxon>Acari</taxon>
        <taxon>Parasitiformes</taxon>
        <taxon>Ixodida</taxon>
        <taxon>Ixodoidea</taxon>
        <taxon>Ixodidae</taxon>
        <taxon>Rhipicephalinae</taxon>
        <taxon>Rhipicephalus</taxon>
        <taxon>Rhipicephalus</taxon>
    </lineage>
</organism>
<evidence type="ECO:0000313" key="5">
    <source>
        <dbReference type="EMBL" id="JAA60773.1"/>
    </source>
</evidence>
<dbReference type="EMBL" id="GACK01004261">
    <property type="protein sequence ID" value="JAA60773.1"/>
    <property type="molecule type" value="mRNA"/>
</dbReference>
<protein>
    <submittedName>
        <fullName evidence="5">Putative 8.9 kDa family member</fullName>
    </submittedName>
</protein>
<evidence type="ECO:0000259" key="4">
    <source>
        <dbReference type="SMART" id="SM01318"/>
    </source>
</evidence>
<dbReference type="SMART" id="SM01318">
    <property type="entry name" value="SVWC"/>
    <property type="match status" value="1"/>
</dbReference>
<reference evidence="5" key="2">
    <citation type="journal article" date="2015" name="J. Proteomics">
        <title>Sexual differences in the sialomes of the zebra tick, Rhipicephalus pulchellus.</title>
        <authorList>
            <person name="Tan A.W."/>
            <person name="Francischetti I.M."/>
            <person name="Slovak M."/>
            <person name="Kini R.M."/>
            <person name="Ribeiro J.M."/>
        </authorList>
    </citation>
    <scope>NUCLEOTIDE SEQUENCE</scope>
    <source>
        <tissue evidence="5">Salivary gland</tissue>
    </source>
</reference>
<feature type="domain" description="Single" evidence="4">
    <location>
        <begin position="52"/>
        <end position="119"/>
    </location>
</feature>
<keyword evidence="3" id="KW-0732">Signal</keyword>
<comment type="subcellular location">
    <subcellularLocation>
        <location evidence="1">Secreted</location>
    </subcellularLocation>
</comment>
<dbReference type="GO" id="GO:0005576">
    <property type="term" value="C:extracellular region"/>
    <property type="evidence" value="ECO:0007669"/>
    <property type="project" value="UniProtKB-SubCell"/>
</dbReference>
<dbReference type="InterPro" id="IPR029277">
    <property type="entry name" value="SVWC_dom"/>
</dbReference>
<evidence type="ECO:0000256" key="2">
    <source>
        <dbReference type="ARBA" id="ARBA00022525"/>
    </source>
</evidence>
<proteinExistence type="evidence at transcript level"/>
<evidence type="ECO:0000256" key="1">
    <source>
        <dbReference type="ARBA" id="ARBA00004613"/>
    </source>
</evidence>